<reference evidence="1" key="1">
    <citation type="journal article" date="2020" name="Stud. Mycol.">
        <title>101 Dothideomycetes genomes: a test case for predicting lifestyles and emergence of pathogens.</title>
        <authorList>
            <person name="Haridas S."/>
            <person name="Albert R."/>
            <person name="Binder M."/>
            <person name="Bloem J."/>
            <person name="Labutti K."/>
            <person name="Salamov A."/>
            <person name="Andreopoulos B."/>
            <person name="Baker S."/>
            <person name="Barry K."/>
            <person name="Bills G."/>
            <person name="Bluhm B."/>
            <person name="Cannon C."/>
            <person name="Castanera R."/>
            <person name="Culley D."/>
            <person name="Daum C."/>
            <person name="Ezra D."/>
            <person name="Gonzalez J."/>
            <person name="Henrissat B."/>
            <person name="Kuo A."/>
            <person name="Liang C."/>
            <person name="Lipzen A."/>
            <person name="Lutzoni F."/>
            <person name="Magnuson J."/>
            <person name="Mondo S."/>
            <person name="Nolan M."/>
            <person name="Ohm R."/>
            <person name="Pangilinan J."/>
            <person name="Park H.-J."/>
            <person name="Ramirez L."/>
            <person name="Alfaro M."/>
            <person name="Sun H."/>
            <person name="Tritt A."/>
            <person name="Yoshinaga Y."/>
            <person name="Zwiers L.-H."/>
            <person name="Turgeon B."/>
            <person name="Goodwin S."/>
            <person name="Spatafora J."/>
            <person name="Crous P."/>
            <person name="Grigoriev I."/>
        </authorList>
    </citation>
    <scope>NUCLEOTIDE SEQUENCE</scope>
    <source>
        <strain evidence="1">ATCC 200398</strain>
    </source>
</reference>
<sequence>MADRGRRRGGGGRGRGDFTGRGRGGDRGDRGGRRDRSRGGGGSGRGGCGGFEAVKFWGDEIFPAPDAETTKLEDASVKDYSTILARTSLVDQFPRRPGYGTAGRSIVLWTNYFDLKGVSKDNCFYLYSVAFQPDNQLSKPKKKRLIQILLERAPFASISVASDGAQVLVASKEIDLGGSRQTYDIEWYPTDGKSLPATTSDYFGRRSAARKRNTVKLLVEEIGTASLSELMKDLSAARTTYPLKLEIIQALNIILSYGSSTGSNIATAPQNKFYPLGKHPNFENTDLGGGLEALRGYFPSVRTSINRILVNVNVATGAFYKSGPLLDLLKEVNYGRAPNGPEEHPRMAAFGRKLRIETNYIPETDRSGKLRKAGDKPVTKRKVHVIGDLSPYKKDSINATFAWTDPNGQTKTISVQQYFQQMYSMTLALPNAPLVNYGTRGNPKWIPGELCSVAPGQLARRILQGDQTRGMIRFAARQPYQNAKSICHDGLNVIKINPVAGELNTNLTKFGIEVNPTMLTVHGRVLNAPELAYKSRKLITSDGAWNLDTEIIGTKPFSLPKALPLWNCLVIKEGNRETVVGGEPRVKDLLGLFTQFLKTCGMAAGPVEELKFTSINFFDLQNRNVDKVRQQLAQAIQDFRASPKFLFVLLPSEMALLYDCVKYVCDIKFGIPCVCNIGKKWSRVQRQAQYFANVALKFNQKCGGINHFIDIGQLEPLDARTIIFGIDVSHPSPGSAETSPSIAGVVASVDTQFSQYPASIRTQQGRKEMVTELEEMILERLHLWKKCNKGLPSKVIVYRDGVSEGQYKDVMEKEYPAFEEAFKKLYGAAVNHPKISIIIVGKRHHTRFYPTKKQDADPHTSNPLPGTVVGRGVTGEKLFDFFLLAHKVLQGTSKPAHYVVLKDENRFGADQLQILTHNLCYTFARATRVVSICPPAYYADLLCKRGRAYLHGVLKGDGSVAFTSAEWQRDVHPALPETMFYL</sequence>
<evidence type="ECO:0000313" key="1">
    <source>
        <dbReference type="EMBL" id="KAF2468621.1"/>
    </source>
</evidence>
<keyword evidence="2" id="KW-1185">Reference proteome</keyword>
<gene>
    <name evidence="1" type="ORF">BDR25DRAFT_290385</name>
</gene>
<dbReference type="EMBL" id="MU003515">
    <property type="protein sequence ID" value="KAF2468621.1"/>
    <property type="molecule type" value="Genomic_DNA"/>
</dbReference>
<accession>A0ACB6QR24</accession>
<proteinExistence type="predicted"/>
<dbReference type="Proteomes" id="UP000799755">
    <property type="component" value="Unassembled WGS sequence"/>
</dbReference>
<organism evidence="1 2">
    <name type="scientific">Lindgomyces ingoldianus</name>
    <dbReference type="NCBI Taxonomy" id="673940"/>
    <lineage>
        <taxon>Eukaryota</taxon>
        <taxon>Fungi</taxon>
        <taxon>Dikarya</taxon>
        <taxon>Ascomycota</taxon>
        <taxon>Pezizomycotina</taxon>
        <taxon>Dothideomycetes</taxon>
        <taxon>Pleosporomycetidae</taxon>
        <taxon>Pleosporales</taxon>
        <taxon>Lindgomycetaceae</taxon>
        <taxon>Lindgomyces</taxon>
    </lineage>
</organism>
<comment type="caution">
    <text evidence="1">The sequence shown here is derived from an EMBL/GenBank/DDBJ whole genome shotgun (WGS) entry which is preliminary data.</text>
</comment>
<protein>
    <submittedName>
        <fullName evidence="1">Piwi-domain-containing protein</fullName>
    </submittedName>
</protein>
<evidence type="ECO:0000313" key="2">
    <source>
        <dbReference type="Proteomes" id="UP000799755"/>
    </source>
</evidence>
<name>A0ACB6QR24_9PLEO</name>